<protein>
    <submittedName>
        <fullName evidence="4">Cytochrome c5</fullName>
    </submittedName>
</protein>
<dbReference type="PROSITE" id="PS51257">
    <property type="entry name" value="PROKAR_LIPOPROTEIN"/>
    <property type="match status" value="1"/>
</dbReference>
<feature type="domain" description="Cytochrome c-552/4" evidence="3">
    <location>
        <begin position="175"/>
        <end position="218"/>
    </location>
</feature>
<evidence type="ECO:0000313" key="4">
    <source>
        <dbReference type="EMBL" id="MBB6052386.1"/>
    </source>
</evidence>
<dbReference type="InterPro" id="IPR023155">
    <property type="entry name" value="Cyt_c-552/4"/>
</dbReference>
<organism evidence="4 5">
    <name type="scientific">Armatimonas rosea</name>
    <dbReference type="NCBI Taxonomy" id="685828"/>
    <lineage>
        <taxon>Bacteria</taxon>
        <taxon>Bacillati</taxon>
        <taxon>Armatimonadota</taxon>
        <taxon>Armatimonadia</taxon>
        <taxon>Armatimonadales</taxon>
        <taxon>Armatimonadaceae</taxon>
        <taxon>Armatimonas</taxon>
    </lineage>
</organism>
<keyword evidence="1 2" id="KW-0732">Signal</keyword>
<comment type="caution">
    <text evidence="4">The sequence shown here is derived from an EMBL/GenBank/DDBJ whole genome shotgun (WGS) entry which is preliminary data.</text>
</comment>
<dbReference type="Pfam" id="PF13435">
    <property type="entry name" value="Cytochrome_C554"/>
    <property type="match status" value="1"/>
</dbReference>
<feature type="chain" id="PRO_5031453205" evidence="2">
    <location>
        <begin position="23"/>
        <end position="373"/>
    </location>
</feature>
<sequence length="373" mass="39794">MTFRSLRVFLALLLPMAVLVVAACTPTASDTPSASSGKGWGEGATASSAVATNPYVGNDSCKACHSAEFSMHAPTKHMQTLRPATQAALGELAPPAGPLPGAGELAWDQGQLTLIAPSKDNGEPVPVPLDLVLGSGKTGLTFLAVHDQGSVEIRQSYFPHTKNFIVTPSQETFESTVVGQSHSVAETRRCVGCHTVPGSTELLPERKFFGVGCESCHGPGREHVTAMETGDKSKGLRLPTLSGIGGARLNEVCGKCHQTAKTVAENNLPKDSTQRFQPYGLSLSKCFQKSADKLSCVTCHNPHEDASTDTKQYEAVCVSCHSAPKKACPVNPKEKCVSCHMPTRRLFPKDKSAIPIAMADHFIRVFRESQKTR</sequence>
<evidence type="ECO:0000256" key="2">
    <source>
        <dbReference type="SAM" id="SignalP"/>
    </source>
</evidence>
<dbReference type="Gene3D" id="1.10.1130.10">
    <property type="entry name" value="Flavocytochrome C3, Chain A"/>
    <property type="match status" value="1"/>
</dbReference>
<dbReference type="EMBL" id="JACHGW010000004">
    <property type="protein sequence ID" value="MBB6052386.1"/>
    <property type="molecule type" value="Genomic_DNA"/>
</dbReference>
<dbReference type="RefSeq" id="WP_184201337.1">
    <property type="nucleotide sequence ID" value="NZ_JACHGW010000004.1"/>
</dbReference>
<gene>
    <name evidence="4" type="ORF">HNQ39_004207</name>
</gene>
<dbReference type="InterPro" id="IPR036280">
    <property type="entry name" value="Multihaem_cyt_sf"/>
</dbReference>
<reference evidence="4 5" key="1">
    <citation type="submission" date="2020-08" db="EMBL/GenBank/DDBJ databases">
        <title>Genomic Encyclopedia of Type Strains, Phase IV (KMG-IV): sequencing the most valuable type-strain genomes for metagenomic binning, comparative biology and taxonomic classification.</title>
        <authorList>
            <person name="Goeker M."/>
        </authorList>
    </citation>
    <scope>NUCLEOTIDE SEQUENCE [LARGE SCALE GENOMIC DNA]</scope>
    <source>
        <strain evidence="4 5">DSM 23562</strain>
    </source>
</reference>
<dbReference type="AlphaFoldDB" id="A0A7W9STH8"/>
<evidence type="ECO:0000256" key="1">
    <source>
        <dbReference type="ARBA" id="ARBA00022729"/>
    </source>
</evidence>
<evidence type="ECO:0000259" key="3">
    <source>
        <dbReference type="Pfam" id="PF13435"/>
    </source>
</evidence>
<name>A0A7W9STH8_ARMRO</name>
<dbReference type="Proteomes" id="UP000520814">
    <property type="component" value="Unassembled WGS sequence"/>
</dbReference>
<accession>A0A7W9STH8</accession>
<dbReference type="PANTHER" id="PTHR35038:SF8">
    <property type="entry name" value="C-TYPE POLYHEME CYTOCHROME OMCC"/>
    <property type="match status" value="1"/>
</dbReference>
<proteinExistence type="predicted"/>
<dbReference type="PANTHER" id="PTHR35038">
    <property type="entry name" value="DISSIMILATORY SULFITE REDUCTASE SIRA"/>
    <property type="match status" value="1"/>
</dbReference>
<keyword evidence="5" id="KW-1185">Reference proteome</keyword>
<evidence type="ECO:0000313" key="5">
    <source>
        <dbReference type="Proteomes" id="UP000520814"/>
    </source>
</evidence>
<dbReference type="InterPro" id="IPR051829">
    <property type="entry name" value="Multiheme_Cytochr_ET"/>
</dbReference>
<feature type="signal peptide" evidence="2">
    <location>
        <begin position="1"/>
        <end position="22"/>
    </location>
</feature>
<dbReference type="SUPFAM" id="SSF48695">
    <property type="entry name" value="Multiheme cytochromes"/>
    <property type="match status" value="1"/>
</dbReference>